<dbReference type="PANTHER" id="PTHR30408">
    <property type="entry name" value="TYPE-1 RESTRICTION ENZYME ECOKI SPECIFICITY PROTEIN"/>
    <property type="match status" value="1"/>
</dbReference>
<evidence type="ECO:0000256" key="2">
    <source>
        <dbReference type="ARBA" id="ARBA00022747"/>
    </source>
</evidence>
<dbReference type="CDD" id="cd17273">
    <property type="entry name" value="RMtype1_S_EcoJA69PI-TRD1-CR1_like"/>
    <property type="match status" value="1"/>
</dbReference>
<dbReference type="EMBL" id="JAAMFJ010000001">
    <property type="protein sequence ID" value="MBS9336091.1"/>
    <property type="molecule type" value="Genomic_DNA"/>
</dbReference>
<sequence length="405" mass="45331">MSNNGPQIRFQGFTDDWEERKLGELSNIVGGGTPSTSNSEYWDGDIDWYAPAEIGEQSYVSKSKKTITELGLKKSSARILPVGTVLFTSRAGIGNTAILAKEATTNQGFQSIVPDQNKLDSYFIFSKTNELKRYGEVTGAGSTFVEVSGKQMSKMSIMVPELSEQQKIGSFFKMVDNTIALHQRKLDLLKEQKKGYLQKMFPKNGAKVPELRFEGFTDDWEQRKLGEITDWLRGKGISKNKLNNLGLGKPAVHYADLYQFNAVKNEINHWTQSTEGVDLPDNSILFPMSDVTLTGLARTTYIAQRGVKIGGDVLIATLQDHISPIFMSYNVNANSVKILPYVTGTTVKHINAKSLSLISYGLTKKDEQQKIGAFFEIFNNLITLHQRKLDLLKEQKKGFLQKMFV</sequence>
<dbReference type="InterPro" id="IPR052021">
    <property type="entry name" value="Type-I_RS_S_subunit"/>
</dbReference>
<evidence type="ECO:0000256" key="3">
    <source>
        <dbReference type="ARBA" id="ARBA00023125"/>
    </source>
</evidence>
<reference evidence="5 6" key="1">
    <citation type="submission" date="2020-02" db="EMBL/GenBank/DDBJ databases">
        <title>Fructobacillus sp. isolated from paper mulberry of Taiwan.</title>
        <authorList>
            <person name="Lin S.-T."/>
        </authorList>
    </citation>
    <scope>NUCLEOTIDE SEQUENCE [LARGE SCALE GENOMIC DNA]</scope>
    <source>
        <strain evidence="5 6">M1-21</strain>
    </source>
</reference>
<dbReference type="Gene3D" id="1.10.287.1120">
    <property type="entry name" value="Bipartite methylase S protein"/>
    <property type="match status" value="1"/>
</dbReference>
<keyword evidence="5" id="KW-0378">Hydrolase</keyword>
<keyword evidence="5" id="KW-0540">Nuclease</keyword>
<feature type="domain" description="Type I restriction modification DNA specificity" evidence="4">
    <location>
        <begin position="15"/>
        <end position="190"/>
    </location>
</feature>
<comment type="caution">
    <text evidence="5">The sequence shown here is derived from an EMBL/GenBank/DDBJ whole genome shotgun (WGS) entry which is preliminary data.</text>
</comment>
<keyword evidence="6" id="KW-1185">Reference proteome</keyword>
<dbReference type="InterPro" id="IPR044946">
    <property type="entry name" value="Restrct_endonuc_typeI_TRD_sf"/>
</dbReference>
<keyword evidence="3" id="KW-0238">DNA-binding</keyword>
<evidence type="ECO:0000256" key="1">
    <source>
        <dbReference type="ARBA" id="ARBA00010923"/>
    </source>
</evidence>
<protein>
    <submittedName>
        <fullName evidence="5">Restriction endonuclease subunit S</fullName>
    </submittedName>
</protein>
<accession>A0ABS5QUK5</accession>
<keyword evidence="5" id="KW-0255">Endonuclease</keyword>
<dbReference type="Pfam" id="PF01420">
    <property type="entry name" value="Methylase_S"/>
    <property type="match status" value="2"/>
</dbReference>
<gene>
    <name evidence="5" type="ORF">G6R28_02440</name>
</gene>
<dbReference type="SUPFAM" id="SSF116734">
    <property type="entry name" value="DNA methylase specificity domain"/>
    <property type="match status" value="2"/>
</dbReference>
<evidence type="ECO:0000259" key="4">
    <source>
        <dbReference type="Pfam" id="PF01420"/>
    </source>
</evidence>
<dbReference type="Proteomes" id="UP000735205">
    <property type="component" value="Unassembled WGS sequence"/>
</dbReference>
<name>A0ABS5QUK5_9LACO</name>
<organism evidence="5 6">
    <name type="scientific">Fructobacillus papyrifericola</name>
    <dbReference type="NCBI Taxonomy" id="2713172"/>
    <lineage>
        <taxon>Bacteria</taxon>
        <taxon>Bacillati</taxon>
        <taxon>Bacillota</taxon>
        <taxon>Bacilli</taxon>
        <taxon>Lactobacillales</taxon>
        <taxon>Lactobacillaceae</taxon>
        <taxon>Fructobacillus</taxon>
    </lineage>
</organism>
<keyword evidence="2" id="KW-0680">Restriction system</keyword>
<evidence type="ECO:0000313" key="5">
    <source>
        <dbReference type="EMBL" id="MBS9336091.1"/>
    </source>
</evidence>
<comment type="similarity">
    <text evidence="1">Belongs to the type-I restriction system S methylase family.</text>
</comment>
<dbReference type="InterPro" id="IPR000055">
    <property type="entry name" value="Restrct_endonuc_typeI_TRD"/>
</dbReference>
<evidence type="ECO:0000313" key="6">
    <source>
        <dbReference type="Proteomes" id="UP000735205"/>
    </source>
</evidence>
<feature type="domain" description="Type I restriction modification DNA specificity" evidence="4">
    <location>
        <begin position="218"/>
        <end position="393"/>
    </location>
</feature>
<dbReference type="Gene3D" id="3.90.220.20">
    <property type="entry name" value="DNA methylase specificity domains"/>
    <property type="match status" value="2"/>
</dbReference>
<dbReference type="GO" id="GO:0004519">
    <property type="term" value="F:endonuclease activity"/>
    <property type="evidence" value="ECO:0007669"/>
    <property type="project" value="UniProtKB-KW"/>
</dbReference>
<dbReference type="RefSeq" id="WP_213792640.1">
    <property type="nucleotide sequence ID" value="NZ_JAAMFJ010000001.1"/>
</dbReference>
<dbReference type="PANTHER" id="PTHR30408:SF13">
    <property type="entry name" value="TYPE I RESTRICTION ENZYME HINDI SPECIFICITY SUBUNIT"/>
    <property type="match status" value="1"/>
</dbReference>
<proteinExistence type="inferred from homology"/>